<feature type="domain" description="Serpin" evidence="4">
    <location>
        <begin position="28"/>
        <end position="399"/>
    </location>
</feature>
<protein>
    <submittedName>
        <fullName evidence="6">Alaserpin-like</fullName>
    </submittedName>
</protein>
<dbReference type="Pfam" id="PF00079">
    <property type="entry name" value="Serpin"/>
    <property type="match status" value="1"/>
</dbReference>
<keyword evidence="2" id="KW-0722">Serine protease inhibitor</keyword>
<dbReference type="Gene3D" id="2.30.39.10">
    <property type="entry name" value="Alpha-1-antitrypsin, domain 1"/>
    <property type="match status" value="1"/>
</dbReference>
<dbReference type="InterPro" id="IPR042178">
    <property type="entry name" value="Serpin_sf_1"/>
</dbReference>
<dbReference type="PANTHER" id="PTHR11461">
    <property type="entry name" value="SERINE PROTEASE INHIBITOR, SERPIN"/>
    <property type="match status" value="1"/>
</dbReference>
<evidence type="ECO:0000313" key="6">
    <source>
        <dbReference type="RefSeq" id="XP_028036433.1"/>
    </source>
</evidence>
<reference evidence="6" key="1">
    <citation type="submission" date="2025-08" db="UniProtKB">
        <authorList>
            <consortium name="RefSeq"/>
        </authorList>
    </citation>
    <scope>IDENTIFICATION</scope>
    <source>
        <tissue evidence="6">Silk gland</tissue>
    </source>
</reference>
<dbReference type="OrthoDB" id="671595at2759"/>
<dbReference type="GO" id="GO:0004867">
    <property type="term" value="F:serine-type endopeptidase inhibitor activity"/>
    <property type="evidence" value="ECO:0007669"/>
    <property type="project" value="UniProtKB-KW"/>
</dbReference>
<feature type="non-terminal residue" evidence="6">
    <location>
        <position position="1"/>
    </location>
</feature>
<sequence>LITIFSNLYVLGNPDTKRLVENYNQLTRHLFYGLLKLYPRQTFVLSALAFYNTLAQFSLYSKGQTLKAIKDALGTKNTTEMKRILKIVNKRTFGHDLHLPLRYATKIYADDKYKFCSAFKNSFSKYFIGQTGNADFDNPTKAARTINAWVNSQEIGQAGNKDLVNATKIKKDKGFIIVNSLEFELDFDTGFNPRQVKLINFYSNERKKINTPALVGTGIVKYAYLEKYKAQFISITLNGGAFTFFVALPDKVDGLPEMLQNIKGSNVSEEAFAAQEFRCVNISLPLQRAATQADLTKILKSVKNLDIVFDKDRAKFSGVTKKCEAGAIEGVFSEVYLVGKMIEDDNLDAMKKSLVAKSICANKDKITIEINRPYAFSILNNVVGVDTPSLLFSGVYYQNDIVNHNY</sequence>
<dbReference type="KEGG" id="bman:114247628"/>
<evidence type="ECO:0000313" key="5">
    <source>
        <dbReference type="Proteomes" id="UP000504629"/>
    </source>
</evidence>
<evidence type="ECO:0000256" key="2">
    <source>
        <dbReference type="ARBA" id="ARBA00022900"/>
    </source>
</evidence>
<evidence type="ECO:0000256" key="3">
    <source>
        <dbReference type="RuleBase" id="RU000411"/>
    </source>
</evidence>
<dbReference type="PANTHER" id="PTHR11461:SF372">
    <property type="entry name" value="ACCESSORY GLAND PROTEIN ACP76A-RELATED"/>
    <property type="match status" value="1"/>
</dbReference>
<evidence type="ECO:0000259" key="4">
    <source>
        <dbReference type="SMART" id="SM00093"/>
    </source>
</evidence>
<comment type="similarity">
    <text evidence="3">Belongs to the serpin family.</text>
</comment>
<dbReference type="InterPro" id="IPR000215">
    <property type="entry name" value="Serpin_fam"/>
</dbReference>
<dbReference type="GO" id="GO:0005615">
    <property type="term" value="C:extracellular space"/>
    <property type="evidence" value="ECO:0007669"/>
    <property type="project" value="InterPro"/>
</dbReference>
<evidence type="ECO:0000256" key="1">
    <source>
        <dbReference type="ARBA" id="ARBA00022690"/>
    </source>
</evidence>
<dbReference type="InterPro" id="IPR023796">
    <property type="entry name" value="Serpin_dom"/>
</dbReference>
<dbReference type="CTD" id="100272194"/>
<dbReference type="SMART" id="SM00093">
    <property type="entry name" value="SERPIN"/>
    <property type="match status" value="1"/>
</dbReference>
<dbReference type="InterPro" id="IPR036186">
    <property type="entry name" value="Serpin_sf"/>
</dbReference>
<dbReference type="SUPFAM" id="SSF56574">
    <property type="entry name" value="Serpins"/>
    <property type="match status" value="1"/>
</dbReference>
<dbReference type="GeneID" id="114247628"/>
<dbReference type="Proteomes" id="UP000504629">
    <property type="component" value="Unplaced"/>
</dbReference>
<dbReference type="AlphaFoldDB" id="A0A6J2K499"/>
<dbReference type="Gene3D" id="3.30.497.10">
    <property type="entry name" value="Antithrombin, subunit I, domain 2"/>
    <property type="match status" value="1"/>
</dbReference>
<keyword evidence="1" id="KW-0646">Protease inhibitor</keyword>
<name>A0A6J2K499_BOMMA</name>
<accession>A0A6J2K499</accession>
<dbReference type="RefSeq" id="XP_028036433.1">
    <property type="nucleotide sequence ID" value="XM_028180632.1"/>
</dbReference>
<gene>
    <name evidence="6" type="primary">LOC114247628</name>
</gene>
<dbReference type="InterPro" id="IPR042185">
    <property type="entry name" value="Serpin_sf_2"/>
</dbReference>
<organism evidence="5 6">
    <name type="scientific">Bombyx mandarina</name>
    <name type="common">Wild silk moth</name>
    <name type="synonym">Wild silkworm</name>
    <dbReference type="NCBI Taxonomy" id="7092"/>
    <lineage>
        <taxon>Eukaryota</taxon>
        <taxon>Metazoa</taxon>
        <taxon>Ecdysozoa</taxon>
        <taxon>Arthropoda</taxon>
        <taxon>Hexapoda</taxon>
        <taxon>Insecta</taxon>
        <taxon>Pterygota</taxon>
        <taxon>Neoptera</taxon>
        <taxon>Endopterygota</taxon>
        <taxon>Lepidoptera</taxon>
        <taxon>Glossata</taxon>
        <taxon>Ditrysia</taxon>
        <taxon>Bombycoidea</taxon>
        <taxon>Bombycidae</taxon>
        <taxon>Bombycinae</taxon>
        <taxon>Bombyx</taxon>
    </lineage>
</organism>
<keyword evidence="5" id="KW-1185">Reference proteome</keyword>
<proteinExistence type="inferred from homology"/>